<dbReference type="Proteomes" id="UP000054363">
    <property type="component" value="Unassembled WGS sequence"/>
</dbReference>
<evidence type="ECO:0008006" key="6">
    <source>
        <dbReference type="Google" id="ProtNLM"/>
    </source>
</evidence>
<gene>
    <name evidence="4" type="ORF">IDSA_03115</name>
</gene>
<evidence type="ECO:0000256" key="1">
    <source>
        <dbReference type="ARBA" id="ARBA00022475"/>
    </source>
</evidence>
<keyword evidence="5" id="KW-1185">Reference proteome</keyword>
<sequence length="183" mass="20937">MTVLEKMDQLLEAYQQFYADNDRPLLVEANPEWQAPIYGEPAGDDWVRWQPILQSTPLDFGDLTNALEQPFHPDLMAFYSRWFAADLAVTWQQHPLWLLQVHGPEDGDRLLSNQAGHVLMKRRLKQPITLFIGLAEETDDLLLTMDNETGAVGLEFAGREQHEVLAPNLAEFLENLSPRLVDN</sequence>
<dbReference type="Pfam" id="PF07348">
    <property type="entry name" value="Syd"/>
    <property type="match status" value="1"/>
</dbReference>
<dbReference type="RefSeq" id="WP_034774098.1">
    <property type="nucleotide sequence ID" value="NZ_JPER01000001.1"/>
</dbReference>
<dbReference type="AlphaFoldDB" id="A0A094IVI5"/>
<proteinExistence type="predicted"/>
<name>A0A094IVI5_9GAMM</name>
<evidence type="ECO:0000256" key="3">
    <source>
        <dbReference type="ARBA" id="ARBA00023136"/>
    </source>
</evidence>
<evidence type="ECO:0000256" key="2">
    <source>
        <dbReference type="ARBA" id="ARBA00022519"/>
    </source>
</evidence>
<dbReference type="eggNOG" id="ENOG502ZCMR">
    <property type="taxonomic scope" value="Bacteria"/>
</dbReference>
<dbReference type="InterPro" id="IPR009948">
    <property type="entry name" value="Syd"/>
</dbReference>
<dbReference type="CDD" id="cd16323">
    <property type="entry name" value="Syd"/>
    <property type="match status" value="1"/>
</dbReference>
<keyword evidence="2" id="KW-0997">Cell inner membrane</keyword>
<dbReference type="GO" id="GO:0009898">
    <property type="term" value="C:cytoplasmic side of plasma membrane"/>
    <property type="evidence" value="ECO:0007669"/>
    <property type="project" value="InterPro"/>
</dbReference>
<keyword evidence="1" id="KW-1003">Cell membrane</keyword>
<dbReference type="InterPro" id="IPR038228">
    <property type="entry name" value="Syd_sf"/>
</dbReference>
<dbReference type="OrthoDB" id="5599437at2"/>
<dbReference type="STRING" id="435908.IDSA_03115"/>
<reference evidence="4 5" key="1">
    <citation type="submission" date="2014-06" db="EMBL/GenBank/DDBJ databases">
        <title>The draft genome sequence of Idiomarina salinarum ISL-52.</title>
        <authorList>
            <person name="Du J."/>
            <person name="Shao Z."/>
        </authorList>
    </citation>
    <scope>NUCLEOTIDE SEQUENCE [LARGE SCALE GENOMIC DNA]</scope>
    <source>
        <strain evidence="4 5">ISL-52</strain>
    </source>
</reference>
<keyword evidence="3" id="KW-0472">Membrane</keyword>
<evidence type="ECO:0000313" key="5">
    <source>
        <dbReference type="Proteomes" id="UP000054363"/>
    </source>
</evidence>
<dbReference type="EMBL" id="JPER01000001">
    <property type="protein sequence ID" value="KFZ31695.1"/>
    <property type="molecule type" value="Genomic_DNA"/>
</dbReference>
<accession>A0A094IVI5</accession>
<comment type="caution">
    <text evidence="4">The sequence shown here is derived from an EMBL/GenBank/DDBJ whole genome shotgun (WGS) entry which is preliminary data.</text>
</comment>
<evidence type="ECO:0000313" key="4">
    <source>
        <dbReference type="EMBL" id="KFZ31695.1"/>
    </source>
</evidence>
<dbReference type="Gene3D" id="3.40.1580.20">
    <property type="entry name" value="Syd protein"/>
    <property type="match status" value="1"/>
</dbReference>
<organism evidence="4 5">
    <name type="scientific">Pseudidiomarina salinarum</name>
    <dbReference type="NCBI Taxonomy" id="435908"/>
    <lineage>
        <taxon>Bacteria</taxon>
        <taxon>Pseudomonadati</taxon>
        <taxon>Pseudomonadota</taxon>
        <taxon>Gammaproteobacteria</taxon>
        <taxon>Alteromonadales</taxon>
        <taxon>Idiomarinaceae</taxon>
        <taxon>Pseudidiomarina</taxon>
    </lineage>
</organism>
<protein>
    <recommendedName>
        <fullName evidence="6">SecY interacting protein Syd</fullName>
    </recommendedName>
</protein>